<dbReference type="EMBL" id="FTOA01000005">
    <property type="protein sequence ID" value="SIS96512.1"/>
    <property type="molecule type" value="Genomic_DNA"/>
</dbReference>
<dbReference type="Proteomes" id="UP000185678">
    <property type="component" value="Unassembled WGS sequence"/>
</dbReference>
<sequence>MTLKATGHLVCALLVGASGGGLASAIGLPAPWLMGPTLLVAAASLSGLRAEVPRWLRDGAFACIGLSIGSGIDGQTLDHARQWGPSLLAVPLCTVAVMLLSSVFLQRVCGIDRDSARMASSPGSMSYTLALVLEGRGHLPSVLTIQSTRLFAMTAVLPPLLALGAPLASGGRVELPLPAFASLLALAIPCGLLLSRWNVPVASLMAGMVISAIGHAADWVHGVPPQLVSLPVYVVTGTVVGSRFTKITLADLRRLFPAALSAVVIALLVAAAFAWGLVQVSDLNLGQAWVALAPGGVEAMVAVALALGFDPTFVAAHHFLRIILLSVLMPLWLGRRTQA</sequence>
<dbReference type="OrthoDB" id="9809910at2"/>
<proteinExistence type="predicted"/>
<dbReference type="NCBIfam" id="TIGR03082">
    <property type="entry name" value="Gneg_AbrB_dup"/>
    <property type="match status" value="2"/>
</dbReference>
<evidence type="ECO:0008006" key="4">
    <source>
        <dbReference type="Google" id="ProtNLM"/>
    </source>
</evidence>
<dbReference type="GO" id="GO:0016020">
    <property type="term" value="C:membrane"/>
    <property type="evidence" value="ECO:0007669"/>
    <property type="project" value="InterPro"/>
</dbReference>
<accession>A0A1N7NDZ1</accession>
<gene>
    <name evidence="2" type="ORF">SAMN05421779_10552</name>
</gene>
<dbReference type="InterPro" id="IPR017516">
    <property type="entry name" value="AbrB_dup"/>
</dbReference>
<keyword evidence="1" id="KW-0812">Transmembrane</keyword>
<feature type="transmembrane region" description="Helical" evidence="1">
    <location>
        <begin position="315"/>
        <end position="333"/>
    </location>
</feature>
<dbReference type="InterPro" id="IPR007820">
    <property type="entry name" value="AbrB_fam"/>
</dbReference>
<feature type="transmembrane region" description="Helical" evidence="1">
    <location>
        <begin position="255"/>
        <end position="277"/>
    </location>
</feature>
<keyword evidence="3" id="KW-1185">Reference proteome</keyword>
<evidence type="ECO:0000313" key="3">
    <source>
        <dbReference type="Proteomes" id="UP000185678"/>
    </source>
</evidence>
<dbReference type="PANTHER" id="PTHR38457">
    <property type="entry name" value="REGULATOR ABRB-RELATED"/>
    <property type="match status" value="1"/>
</dbReference>
<dbReference type="RefSeq" id="WP_076400997.1">
    <property type="nucleotide sequence ID" value="NZ_FTOA01000005.1"/>
</dbReference>
<feature type="transmembrane region" description="Helical" evidence="1">
    <location>
        <begin position="83"/>
        <end position="105"/>
    </location>
</feature>
<evidence type="ECO:0000313" key="2">
    <source>
        <dbReference type="EMBL" id="SIS96512.1"/>
    </source>
</evidence>
<feature type="transmembrane region" description="Helical" evidence="1">
    <location>
        <begin position="289"/>
        <end position="309"/>
    </location>
</feature>
<organism evidence="2 3">
    <name type="scientific">Insolitispirillum peregrinum</name>
    <dbReference type="NCBI Taxonomy" id="80876"/>
    <lineage>
        <taxon>Bacteria</taxon>
        <taxon>Pseudomonadati</taxon>
        <taxon>Pseudomonadota</taxon>
        <taxon>Alphaproteobacteria</taxon>
        <taxon>Rhodospirillales</taxon>
        <taxon>Novispirillaceae</taxon>
        <taxon>Insolitispirillum</taxon>
    </lineage>
</organism>
<keyword evidence="1" id="KW-0472">Membrane</keyword>
<dbReference type="Pfam" id="PF05145">
    <property type="entry name" value="AbrB"/>
    <property type="match status" value="1"/>
</dbReference>
<dbReference type="PIRSF" id="PIRSF038991">
    <property type="entry name" value="Protein_AbrB"/>
    <property type="match status" value="1"/>
</dbReference>
<protein>
    <recommendedName>
        <fullName evidence="4">Ammonia monooxygenase</fullName>
    </recommendedName>
</protein>
<reference evidence="2 3" key="1">
    <citation type="submission" date="2017-01" db="EMBL/GenBank/DDBJ databases">
        <authorList>
            <person name="Mah S.A."/>
            <person name="Swanson W.J."/>
            <person name="Moy G.W."/>
            <person name="Vacquier V.D."/>
        </authorList>
    </citation>
    <scope>NUCLEOTIDE SEQUENCE [LARGE SCALE GENOMIC DNA]</scope>
    <source>
        <strain evidence="2 3">DSM 11589</strain>
    </source>
</reference>
<feature type="transmembrane region" description="Helical" evidence="1">
    <location>
        <begin position="175"/>
        <end position="194"/>
    </location>
</feature>
<dbReference type="PANTHER" id="PTHR38457:SF1">
    <property type="entry name" value="REGULATOR ABRB-RELATED"/>
    <property type="match status" value="1"/>
</dbReference>
<name>A0A1N7NDZ1_9PROT</name>
<evidence type="ECO:0000256" key="1">
    <source>
        <dbReference type="SAM" id="Phobius"/>
    </source>
</evidence>
<feature type="transmembrane region" description="Helical" evidence="1">
    <location>
        <begin position="150"/>
        <end position="169"/>
    </location>
</feature>
<dbReference type="GO" id="GO:0010468">
    <property type="term" value="P:regulation of gene expression"/>
    <property type="evidence" value="ECO:0007669"/>
    <property type="project" value="InterPro"/>
</dbReference>
<dbReference type="STRING" id="80876.SAMN05421779_10552"/>
<keyword evidence="1" id="KW-1133">Transmembrane helix</keyword>
<dbReference type="AlphaFoldDB" id="A0A1N7NDZ1"/>